<dbReference type="InterPro" id="IPR017871">
    <property type="entry name" value="ABC_transporter-like_CS"/>
</dbReference>
<dbReference type="PANTHER" id="PTHR19248">
    <property type="entry name" value="ATP-BINDING TRANSPORT PROTEIN-RELATED"/>
    <property type="match status" value="1"/>
</dbReference>
<dbReference type="Pfam" id="PF04068">
    <property type="entry name" value="Fer4_RLI"/>
    <property type="match status" value="1"/>
</dbReference>
<dbReference type="GO" id="GO:0016491">
    <property type="term" value="F:oxidoreductase activity"/>
    <property type="evidence" value="ECO:0007669"/>
    <property type="project" value="UniProtKB-ARBA"/>
</dbReference>
<sequence>MARIVVLDADFCKPGECSKECIRFCPIVRTGAEAIKYEPGMDRPLVAENLCTGCGICVKKCPFGALNIVNLPDELEEVCVHRYGPNTFKLYRLPIPKEGVVVGLLGPNGAGKSTSLKILSGEMMPNLGLYDCPPDWKSILRFFRGSELQEYFKKLSEKKLRVVTKPQYIDQAPKRLTGTVRQLLERIDERHALDEVSSYLSLESIMDKDIHTLSGGELQRVAIAAVSVRKADVYIFDEPSSYLDVYQRMAMAKLVQSLADEKKYVIVAEHDLAVLDYISEQVCLFYGKPGVYGIVSKPHGVRVGINIYLNGYIPDENIRFRTSPIRFHLSPTPTEWRSEDVMLRWGHFRISRGDFVLDAQGGEIHRGEVVGIVGPNGTGKTTFVRVLAGELLPEGGSPINFGLRISYKPQYVVPSPTKTLREILNSIDPGLLSTQWFIDEIYAPLEIEPLLDRSMESMSGGELQRTAVAVCLSRDAELYLLDEPTAHLDVEHRLVVARAIRRVTEKKGVASFVVEHDIVANDLLSDTVMVFGGSPGRSGVASAPVGLRKGMNYFLKNLGITFRRDPETGRPRVNKKDSWLDRYQKEIGEYYYTEVTGEDKQ</sequence>
<dbReference type="InterPro" id="IPR003439">
    <property type="entry name" value="ABC_transporter-like_ATP-bd"/>
</dbReference>
<dbReference type="GO" id="GO:0005524">
    <property type="term" value="F:ATP binding"/>
    <property type="evidence" value="ECO:0007669"/>
    <property type="project" value="UniProtKB-KW"/>
</dbReference>
<dbReference type="InterPro" id="IPR027417">
    <property type="entry name" value="P-loop_NTPase"/>
</dbReference>
<reference evidence="5 6" key="1">
    <citation type="submission" date="2018-12" db="EMBL/GenBank/DDBJ databases">
        <title>The complete genome of the methanogenic archaea of the candidate phylum Verstraetearchaeota, obtained from the metagenome of underground thermal water.</title>
        <authorList>
            <person name="Kadnikov V.V."/>
            <person name="Mardanov A.V."/>
            <person name="Beletsky A.V."/>
            <person name="Karnachuk O.V."/>
            <person name="Ravin N.V."/>
        </authorList>
    </citation>
    <scope>NUCLEOTIDE SEQUENCE [LARGE SCALE GENOMIC DNA]</scope>
    <source>
        <strain evidence="5">Ch88</strain>
    </source>
</reference>
<evidence type="ECO:0000313" key="5">
    <source>
        <dbReference type="EMBL" id="RWX73973.1"/>
    </source>
</evidence>
<protein>
    <submittedName>
        <fullName evidence="5">RNase L inhibitor</fullName>
    </submittedName>
</protein>
<organism evidence="5 6">
    <name type="scientific">Methanosuratincola subterraneus</name>
    <dbReference type="NCBI Taxonomy" id="2593994"/>
    <lineage>
        <taxon>Archaea</taxon>
        <taxon>Thermoproteota</taxon>
        <taxon>Methanosuratincolia</taxon>
        <taxon>Candidatus Methanomethylicales</taxon>
        <taxon>Candidatus Methanomethylicaceae</taxon>
        <taxon>Candidatus Methanosuratincola (ex Vanwonterghem et al. 2016)</taxon>
    </lineage>
</organism>
<proteinExistence type="predicted"/>
<name>A0A444L8S4_METS7</name>
<dbReference type="FunFam" id="3.40.50.300:FF:000152">
    <property type="entry name" value="ATP-binding cassette, sub-family E, member 1"/>
    <property type="match status" value="1"/>
</dbReference>
<feature type="domain" description="ABC transporter" evidence="3">
    <location>
        <begin position="66"/>
        <end position="311"/>
    </location>
</feature>
<dbReference type="Pfam" id="PF00005">
    <property type="entry name" value="ABC_tran"/>
    <property type="match status" value="2"/>
</dbReference>
<dbReference type="AlphaFoldDB" id="A0A444L8S4"/>
<dbReference type="InterPro" id="IPR003593">
    <property type="entry name" value="AAA+_ATPase"/>
</dbReference>
<dbReference type="InterPro" id="IPR007209">
    <property type="entry name" value="RNaseL-inhib-like_metal-bd_dom"/>
</dbReference>
<dbReference type="PROSITE" id="PS50893">
    <property type="entry name" value="ABC_TRANSPORTER_2"/>
    <property type="match status" value="2"/>
</dbReference>
<dbReference type="PROSITE" id="PS00211">
    <property type="entry name" value="ABC_TRANSPORTER_1"/>
    <property type="match status" value="1"/>
</dbReference>
<dbReference type="PROSITE" id="PS51379">
    <property type="entry name" value="4FE4S_FER_2"/>
    <property type="match status" value="1"/>
</dbReference>
<dbReference type="InterPro" id="IPR013283">
    <property type="entry name" value="RLI1"/>
</dbReference>
<evidence type="ECO:0000259" key="3">
    <source>
        <dbReference type="PROSITE" id="PS50893"/>
    </source>
</evidence>
<dbReference type="FunFam" id="3.40.50.300:FF:001546">
    <property type="entry name" value="RNase L inhibitor homolog"/>
    <property type="match status" value="1"/>
</dbReference>
<evidence type="ECO:0000256" key="1">
    <source>
        <dbReference type="ARBA" id="ARBA00022741"/>
    </source>
</evidence>
<gene>
    <name evidence="5" type="ORF">Metus_0752</name>
</gene>
<accession>A0A444L8S4</accession>
<dbReference type="Proteomes" id="UP000288215">
    <property type="component" value="Unassembled WGS sequence"/>
</dbReference>
<dbReference type="Gene3D" id="3.40.50.300">
    <property type="entry name" value="P-loop containing nucleotide triphosphate hydrolases"/>
    <property type="match status" value="2"/>
</dbReference>
<feature type="domain" description="ABC transporter" evidence="3">
    <location>
        <begin position="336"/>
        <end position="558"/>
    </location>
</feature>
<keyword evidence="2" id="KW-0067">ATP-binding</keyword>
<dbReference type="SUPFAM" id="SSF52540">
    <property type="entry name" value="P-loop containing nucleoside triphosphate hydrolases"/>
    <property type="match status" value="2"/>
</dbReference>
<dbReference type="PROSITE" id="PS00198">
    <property type="entry name" value="4FE4S_FER_1"/>
    <property type="match status" value="1"/>
</dbReference>
<dbReference type="PRINTS" id="PR01868">
    <property type="entry name" value="ABCEFAMILY"/>
</dbReference>
<keyword evidence="1" id="KW-0547">Nucleotide-binding</keyword>
<dbReference type="GO" id="GO:0016887">
    <property type="term" value="F:ATP hydrolysis activity"/>
    <property type="evidence" value="ECO:0007669"/>
    <property type="project" value="InterPro"/>
</dbReference>
<dbReference type="Pfam" id="PF00037">
    <property type="entry name" value="Fer4"/>
    <property type="match status" value="1"/>
</dbReference>
<evidence type="ECO:0000256" key="2">
    <source>
        <dbReference type="ARBA" id="ARBA00022840"/>
    </source>
</evidence>
<feature type="domain" description="4Fe-4S ferredoxin-type" evidence="4">
    <location>
        <begin position="42"/>
        <end position="71"/>
    </location>
</feature>
<dbReference type="SUPFAM" id="SSF54862">
    <property type="entry name" value="4Fe-4S ferredoxins"/>
    <property type="match status" value="1"/>
</dbReference>
<evidence type="ECO:0000259" key="4">
    <source>
        <dbReference type="PROSITE" id="PS51379"/>
    </source>
</evidence>
<dbReference type="SMART" id="SM00382">
    <property type="entry name" value="AAA"/>
    <property type="match status" value="2"/>
</dbReference>
<dbReference type="NCBIfam" id="NF009945">
    <property type="entry name" value="PRK13409.1"/>
    <property type="match status" value="1"/>
</dbReference>
<comment type="caution">
    <text evidence="5">The sequence shown here is derived from an EMBL/GenBank/DDBJ whole genome shotgun (WGS) entry which is preliminary data.</text>
</comment>
<dbReference type="InterPro" id="IPR017896">
    <property type="entry name" value="4Fe4S_Fe-S-bd"/>
</dbReference>
<evidence type="ECO:0000313" key="6">
    <source>
        <dbReference type="Proteomes" id="UP000288215"/>
    </source>
</evidence>
<dbReference type="EMBL" id="RXGA01000002">
    <property type="protein sequence ID" value="RWX73973.1"/>
    <property type="molecule type" value="Genomic_DNA"/>
</dbReference>
<dbReference type="InterPro" id="IPR017900">
    <property type="entry name" value="4Fe4S_Fe_S_CS"/>
</dbReference>